<evidence type="ECO:0000259" key="7">
    <source>
        <dbReference type="SMART" id="SM00849"/>
    </source>
</evidence>
<feature type="transmembrane region" description="Helical" evidence="6">
    <location>
        <begin position="405"/>
        <end position="427"/>
    </location>
</feature>
<dbReference type="InterPro" id="IPR036866">
    <property type="entry name" value="RibonucZ/Hydroxyglut_hydro"/>
</dbReference>
<evidence type="ECO:0000256" key="6">
    <source>
        <dbReference type="SAM" id="Phobius"/>
    </source>
</evidence>
<dbReference type="GO" id="GO:0030420">
    <property type="term" value="P:establishment of competence for transformation"/>
    <property type="evidence" value="ECO:0007669"/>
    <property type="project" value="InterPro"/>
</dbReference>
<feature type="transmembrane region" description="Helical" evidence="6">
    <location>
        <begin position="279"/>
        <end position="297"/>
    </location>
</feature>
<dbReference type="InterPro" id="IPR004797">
    <property type="entry name" value="Competence_ComEC/Rec2"/>
</dbReference>
<feature type="transmembrane region" description="Helical" evidence="6">
    <location>
        <begin position="434"/>
        <end position="457"/>
    </location>
</feature>
<dbReference type="PANTHER" id="PTHR30619">
    <property type="entry name" value="DNA INTERNALIZATION/COMPETENCE PROTEIN COMEC/REC2"/>
    <property type="match status" value="1"/>
</dbReference>
<dbReference type="SMART" id="SM00849">
    <property type="entry name" value="Lactamase_B"/>
    <property type="match status" value="1"/>
</dbReference>
<keyword evidence="2" id="KW-1003">Cell membrane</keyword>
<dbReference type="SUPFAM" id="SSF56281">
    <property type="entry name" value="Metallo-hydrolase/oxidoreductase"/>
    <property type="match status" value="1"/>
</dbReference>
<dbReference type="PANTHER" id="PTHR30619:SF1">
    <property type="entry name" value="RECOMBINATION PROTEIN 2"/>
    <property type="match status" value="1"/>
</dbReference>
<evidence type="ECO:0000313" key="8">
    <source>
        <dbReference type="EMBL" id="VAW74484.1"/>
    </source>
</evidence>
<organism evidence="8">
    <name type="scientific">hydrothermal vent metagenome</name>
    <dbReference type="NCBI Taxonomy" id="652676"/>
    <lineage>
        <taxon>unclassified sequences</taxon>
        <taxon>metagenomes</taxon>
        <taxon>ecological metagenomes</taxon>
    </lineage>
</organism>
<dbReference type="InterPro" id="IPR025405">
    <property type="entry name" value="DUF4131"/>
</dbReference>
<dbReference type="Pfam" id="PF13567">
    <property type="entry name" value="DUF4131"/>
    <property type="match status" value="1"/>
</dbReference>
<feature type="domain" description="Metallo-beta-lactamase" evidence="7">
    <location>
        <begin position="526"/>
        <end position="711"/>
    </location>
</feature>
<keyword evidence="3 6" id="KW-0812">Transmembrane</keyword>
<dbReference type="InterPro" id="IPR001279">
    <property type="entry name" value="Metallo-B-lactamas"/>
</dbReference>
<sequence>MVVVCAALVALKVYVKNFFLMPVLVFMLLGVSWTSLHLYSFYPNIVPYQLQKRSLSVIGVIDSFPVSTPRGVLFTLRIEQLTRFVKKGLHKQLHSSVNFAKQSIKGRLKLGWYVKADRSVAKNTPPILQPGQRWQLEIQVKQPNGFRNQGSFDYEQWLFRQKIIATGQVKRGTHNKKLADNAGSLLLQIRHHFDQRLRQLLHSYQFTKNHIALIRALALGERSMISVKQWQVLRQTGTAHLVAISGLHIGLAASFMYVLARFCWSRFYYLSSRLASHKLAAGAAIIAAFSYAALAGFSIPTQRALLMTLILMLALIYSIKIDPGKLVCIALLAVLGIDPLAILDSGFWLSFIAVAFIFFAAPLIHRKSKLIDWLGIQFLLLLCLAPLSIHYFQTVTLIGPIANMIVIPVISLLVVPLILLACVFLFISQTIAAYLLLVTSLLLHICWVILEYLFLWFPALTGFGSRSLSATLLAFIGIIVVLIPCIKEIKILAAFLFLPLLSPALLFTKNTLGQGEILMTVLDSGQGLAVVVKTASQILVYDVGARFSEHFDIGNAVIVPYLNMQGVSDIDWVIISHKDNDHRGGFESVAKVKTIKHLLSGSPQSLKQFPVKACVQGQRWRVDEVSFSVLHPHNKDFETGNNRSCVVLIKSRFGSILLTGDIHREAEQRIYERSNIKADVLVVPHHGSKTSSSWAFLRQVNPTLAIVSAGFQNRFGHPSKVIMKRYSALKIKVLNTAKSGSIELKIGKSGQDFRIRQYRLDNHRFWHRK</sequence>
<evidence type="ECO:0000256" key="2">
    <source>
        <dbReference type="ARBA" id="ARBA00022475"/>
    </source>
</evidence>
<feature type="transmembrane region" description="Helical" evidence="6">
    <location>
        <begin position="18"/>
        <end position="42"/>
    </location>
</feature>
<feature type="transmembrane region" description="Helical" evidence="6">
    <location>
        <begin position="463"/>
        <end position="484"/>
    </location>
</feature>
<evidence type="ECO:0000256" key="5">
    <source>
        <dbReference type="ARBA" id="ARBA00023136"/>
    </source>
</evidence>
<gene>
    <name evidence="8" type="ORF">MNBD_GAMMA12-202</name>
</gene>
<dbReference type="Pfam" id="PF03772">
    <property type="entry name" value="Competence"/>
    <property type="match status" value="1"/>
</dbReference>
<keyword evidence="4 6" id="KW-1133">Transmembrane helix</keyword>
<dbReference type="CDD" id="cd07731">
    <property type="entry name" value="ComA-like_MBL-fold"/>
    <property type="match status" value="1"/>
</dbReference>
<dbReference type="Gene3D" id="3.60.15.10">
    <property type="entry name" value="Ribonuclease Z/Hydroxyacylglutathione hydrolase-like"/>
    <property type="match status" value="1"/>
</dbReference>
<evidence type="ECO:0000256" key="1">
    <source>
        <dbReference type="ARBA" id="ARBA00004651"/>
    </source>
</evidence>
<keyword evidence="5 6" id="KW-0472">Membrane</keyword>
<dbReference type="InterPro" id="IPR035681">
    <property type="entry name" value="ComA-like_MBL"/>
</dbReference>
<proteinExistence type="predicted"/>
<feature type="transmembrane region" description="Helical" evidence="6">
    <location>
        <begin position="491"/>
        <end position="508"/>
    </location>
</feature>
<dbReference type="AlphaFoldDB" id="A0A3B0YZU5"/>
<feature type="transmembrane region" description="Helical" evidence="6">
    <location>
        <begin position="238"/>
        <end position="259"/>
    </location>
</feature>
<dbReference type="InterPro" id="IPR004477">
    <property type="entry name" value="ComEC_N"/>
</dbReference>
<dbReference type="Pfam" id="PF00753">
    <property type="entry name" value="Lactamase_B"/>
    <property type="match status" value="1"/>
</dbReference>
<dbReference type="NCBIfam" id="TIGR00360">
    <property type="entry name" value="ComEC_N-term"/>
    <property type="match status" value="1"/>
</dbReference>
<dbReference type="NCBIfam" id="TIGR00361">
    <property type="entry name" value="ComEC_Rec2"/>
    <property type="match status" value="1"/>
</dbReference>
<dbReference type="InterPro" id="IPR052159">
    <property type="entry name" value="Competence_DNA_uptake"/>
</dbReference>
<reference evidence="8" key="1">
    <citation type="submission" date="2018-06" db="EMBL/GenBank/DDBJ databases">
        <authorList>
            <person name="Zhirakovskaya E."/>
        </authorList>
    </citation>
    <scope>NUCLEOTIDE SEQUENCE</scope>
</reference>
<feature type="transmembrane region" description="Helical" evidence="6">
    <location>
        <begin position="341"/>
        <end position="361"/>
    </location>
</feature>
<evidence type="ECO:0000256" key="3">
    <source>
        <dbReference type="ARBA" id="ARBA00022692"/>
    </source>
</evidence>
<dbReference type="GO" id="GO:0005886">
    <property type="term" value="C:plasma membrane"/>
    <property type="evidence" value="ECO:0007669"/>
    <property type="project" value="UniProtKB-SubCell"/>
</dbReference>
<accession>A0A3B0YZU5</accession>
<protein>
    <submittedName>
        <fullName evidence="8">DNA internalization-related competence protein ComEC/Rec2</fullName>
    </submittedName>
</protein>
<feature type="transmembrane region" description="Helical" evidence="6">
    <location>
        <begin position="373"/>
        <end position="393"/>
    </location>
</feature>
<evidence type="ECO:0000256" key="4">
    <source>
        <dbReference type="ARBA" id="ARBA00022989"/>
    </source>
</evidence>
<comment type="subcellular location">
    <subcellularLocation>
        <location evidence="1">Cell membrane</location>
        <topology evidence="1">Multi-pass membrane protein</topology>
    </subcellularLocation>
</comment>
<name>A0A3B0YZU5_9ZZZZ</name>
<dbReference type="EMBL" id="UOFL01000058">
    <property type="protein sequence ID" value="VAW74484.1"/>
    <property type="molecule type" value="Genomic_DNA"/>
</dbReference>